<keyword evidence="3" id="KW-1185">Reference proteome</keyword>
<organism evidence="2 3">
    <name type="scientific">Prevotella veroralis F0319</name>
    <dbReference type="NCBI Taxonomy" id="649761"/>
    <lineage>
        <taxon>Bacteria</taxon>
        <taxon>Pseudomonadati</taxon>
        <taxon>Bacteroidota</taxon>
        <taxon>Bacteroidia</taxon>
        <taxon>Bacteroidales</taxon>
        <taxon>Prevotellaceae</taxon>
        <taxon>Prevotella</taxon>
    </lineage>
</organism>
<protein>
    <submittedName>
        <fullName evidence="2">Uncharacterized protein</fullName>
    </submittedName>
</protein>
<dbReference type="HOGENOM" id="CLU_2619131_0_0_10"/>
<dbReference type="Proteomes" id="UP000003327">
    <property type="component" value="Unassembled WGS sequence"/>
</dbReference>
<dbReference type="STRING" id="649761.HMPREF0973_01425"/>
<sequence length="78" mass="9390">MFRFSLSSIALRSYEYFFFLYLSLINIFVFTPFHSFSLLLTPKICNTFSLIDYTFQMKRTYFSLKTEVHFTKNGGTFY</sequence>
<keyword evidence="1" id="KW-1133">Transmembrane helix</keyword>
<name>C9MP86_9BACT</name>
<gene>
    <name evidence="2" type="ORF">HMPREF0973_01425</name>
</gene>
<dbReference type="AlphaFoldDB" id="C9MP86"/>
<comment type="caution">
    <text evidence="2">The sequence shown here is derived from an EMBL/GenBank/DDBJ whole genome shotgun (WGS) entry which is preliminary data.</text>
</comment>
<dbReference type="EMBL" id="ACVA01000031">
    <property type="protein sequence ID" value="EEX18890.1"/>
    <property type="molecule type" value="Genomic_DNA"/>
</dbReference>
<proteinExistence type="predicted"/>
<reference evidence="2 3" key="1">
    <citation type="submission" date="2009-09" db="EMBL/GenBank/DDBJ databases">
        <authorList>
            <person name="Weinstock G."/>
            <person name="Sodergren E."/>
            <person name="Clifton S."/>
            <person name="Fulton L."/>
            <person name="Fulton B."/>
            <person name="Courtney L."/>
            <person name="Fronick C."/>
            <person name="Harrison M."/>
            <person name="Strong C."/>
            <person name="Farmer C."/>
            <person name="Delahaunty K."/>
            <person name="Markovic C."/>
            <person name="Hall O."/>
            <person name="Minx P."/>
            <person name="Tomlinson C."/>
            <person name="Mitreva M."/>
            <person name="Nelson J."/>
            <person name="Hou S."/>
            <person name="Wollam A."/>
            <person name="Pepin K.H."/>
            <person name="Johnson M."/>
            <person name="Bhonagiri V."/>
            <person name="Nash W.E."/>
            <person name="Warren W."/>
            <person name="Chinwalla A."/>
            <person name="Mardis E.R."/>
            <person name="Wilson R.K."/>
        </authorList>
    </citation>
    <scope>NUCLEOTIDE SEQUENCE [LARGE SCALE GENOMIC DNA]</scope>
    <source>
        <strain evidence="2 3">F0319</strain>
    </source>
</reference>
<feature type="transmembrane region" description="Helical" evidence="1">
    <location>
        <begin position="16"/>
        <end position="40"/>
    </location>
</feature>
<keyword evidence="1" id="KW-0472">Membrane</keyword>
<accession>C9MP86</accession>
<evidence type="ECO:0000313" key="3">
    <source>
        <dbReference type="Proteomes" id="UP000003327"/>
    </source>
</evidence>
<evidence type="ECO:0000256" key="1">
    <source>
        <dbReference type="SAM" id="Phobius"/>
    </source>
</evidence>
<keyword evidence="1" id="KW-0812">Transmembrane</keyword>
<evidence type="ECO:0000313" key="2">
    <source>
        <dbReference type="EMBL" id="EEX18890.1"/>
    </source>
</evidence>